<evidence type="ECO:0000256" key="1">
    <source>
        <dbReference type="ARBA" id="ARBA00004613"/>
    </source>
</evidence>
<dbReference type="Gene3D" id="2.150.10.10">
    <property type="entry name" value="Serralysin-like metalloprotease, C-terminal"/>
    <property type="match status" value="6"/>
</dbReference>
<reference evidence="3 4" key="1">
    <citation type="submission" date="2016-10" db="EMBL/GenBank/DDBJ databases">
        <authorList>
            <person name="de Groot N.N."/>
        </authorList>
    </citation>
    <scope>NUCLEOTIDE SEQUENCE [LARGE SCALE GENOMIC DNA]</scope>
    <source>
        <strain evidence="3 4">DSM 14858</strain>
    </source>
</reference>
<name>A0A1H7H7M2_9RHOB</name>
<keyword evidence="2" id="KW-0964">Secreted</keyword>
<comment type="subcellular location">
    <subcellularLocation>
        <location evidence="1">Secreted</location>
    </subcellularLocation>
</comment>
<dbReference type="GO" id="GO:0005509">
    <property type="term" value="F:calcium ion binding"/>
    <property type="evidence" value="ECO:0007669"/>
    <property type="project" value="InterPro"/>
</dbReference>
<dbReference type="PRINTS" id="PR00313">
    <property type="entry name" value="CABNDNGRPT"/>
</dbReference>
<protein>
    <submittedName>
        <fullName evidence="3">Ca2+-binding protein, RTX toxin-related</fullName>
    </submittedName>
</protein>
<evidence type="ECO:0000313" key="3">
    <source>
        <dbReference type="EMBL" id="SEK46433.1"/>
    </source>
</evidence>
<dbReference type="InterPro" id="IPR050557">
    <property type="entry name" value="RTX_toxin/Mannuronan_C5-epim"/>
</dbReference>
<dbReference type="SUPFAM" id="SSF50956">
    <property type="entry name" value="Thermostable phytase (3-phytase)"/>
    <property type="match status" value="1"/>
</dbReference>
<organism evidence="3 4">
    <name type="scientific">Jannaschia helgolandensis</name>
    <dbReference type="NCBI Taxonomy" id="188906"/>
    <lineage>
        <taxon>Bacteria</taxon>
        <taxon>Pseudomonadati</taxon>
        <taxon>Pseudomonadota</taxon>
        <taxon>Alphaproteobacteria</taxon>
        <taxon>Rhodobacterales</taxon>
        <taxon>Roseobacteraceae</taxon>
        <taxon>Jannaschia</taxon>
    </lineage>
</organism>
<dbReference type="InterPro" id="IPR018511">
    <property type="entry name" value="Hemolysin-typ_Ca-bd_CS"/>
</dbReference>
<evidence type="ECO:0000256" key="2">
    <source>
        <dbReference type="ARBA" id="ARBA00022525"/>
    </source>
</evidence>
<dbReference type="InterPro" id="IPR011049">
    <property type="entry name" value="Serralysin-like_metalloprot_C"/>
</dbReference>
<dbReference type="SUPFAM" id="SSF51120">
    <property type="entry name" value="beta-Roll"/>
    <property type="match status" value="5"/>
</dbReference>
<dbReference type="RefSeq" id="WP_175495750.1">
    <property type="nucleotide sequence ID" value="NZ_FNZQ01000001.1"/>
</dbReference>
<dbReference type="InterPro" id="IPR001343">
    <property type="entry name" value="Hemolysn_Ca-bd"/>
</dbReference>
<dbReference type="PANTHER" id="PTHR38340">
    <property type="entry name" value="S-LAYER PROTEIN"/>
    <property type="match status" value="1"/>
</dbReference>
<keyword evidence="4" id="KW-1185">Reference proteome</keyword>
<dbReference type="PROSITE" id="PS00330">
    <property type="entry name" value="HEMOLYSIN_CALCIUM"/>
    <property type="match status" value="4"/>
</dbReference>
<accession>A0A1H7H7M2</accession>
<dbReference type="Proteomes" id="UP000199283">
    <property type="component" value="Unassembled WGS sequence"/>
</dbReference>
<dbReference type="STRING" id="188906.SAMN04488526_0634"/>
<dbReference type="GO" id="GO:0005576">
    <property type="term" value="C:extracellular region"/>
    <property type="evidence" value="ECO:0007669"/>
    <property type="project" value="UniProtKB-SubCell"/>
</dbReference>
<evidence type="ECO:0000313" key="4">
    <source>
        <dbReference type="Proteomes" id="UP000199283"/>
    </source>
</evidence>
<proteinExistence type="predicted"/>
<gene>
    <name evidence="3" type="ORF">SAMN04488526_0634</name>
</gene>
<dbReference type="EMBL" id="FNZQ01000001">
    <property type="protein sequence ID" value="SEK46433.1"/>
    <property type="molecule type" value="Genomic_DNA"/>
</dbReference>
<dbReference type="AlphaFoldDB" id="A0A1H7H7M2"/>
<dbReference type="Pfam" id="PF00353">
    <property type="entry name" value="HemolysinCabind"/>
    <property type="match status" value="11"/>
</dbReference>
<sequence length="1005" mass="105112">MEQLIYRAQLGTSLDADAEPTTGAGIVDMELFWHNGTAMLYTLSLVDEGIQVYALDGDTTAATVEFQEIPGWMSPFALTGLGSLSLNGTSYVYIDGTGTDDLIGFDLRTGGDLDRTRVFDAPLPFTGRLRQALEVEMDGAQFLITAQQGVTGLRDYRIESNRDLTEMGGPISGSRWIEGEDIQDLASAVVDGTTYIMAAVDGLNAVVVYRLRGDGRVEEVSSFGADNGFGIATPTALKTVQMYDQTFVLVTASGSSTLSVMRLDGDGSLTPTDHLLDSRDTRFDGALVLETVTVDNRTYVLAAGGDDGVSLFVLLPDGRLHHLDTVEDSEGISLNNVSAISAVRIGDELQVFISSQGEATVSQFGISLAEAGVTWGGRDYGQTINGTSKNDIINGAGGNDAVNGGDGDDIVMDGSGTDTLSGGAGRDVFSMAADDELDRIADFDVMQDRLDLTRWRQLRDVGDLDIQTTSTGATITYGDEVLEITSSDGTSLAAAALRATIDLSSVQRLAFGSVAIGSSIEGTNSSEILEGSGDDDRIDGKGGNDWIVGHAGRDSLFAGDGDDLMNGGDGSDRMDGGAGADTIHAEMGNDSVWGGTGRDLIFLDDGNDLFEDDDQSDIEGTDTVYGGRGNDRIVGGGGNDLLYGEDGNDTIFGGGQYDTIIAGDGDDWVDAGYGKDIVHLGRGNDVFEDSDQTGSKAGDTIYAGDGDDTVIGRGGDDVIKGDDGNDLLYGGEGDDRIEGGGYFDTIYAGDGNDWVSGGGGRDVVYLGNGNDYFDDDTQTGSKARDTIYAGDGDDTIMSRGGDDFIEGEGGNDLIYGGSGYNRIDGGSYYDTIYAGAGDDEVIGGAGQDLVYLDDGNDLFIDDPQSNRHGNDEVYGGAGNDSIMGDGGNDLFRGDAGDDLVIGGAGNDTLSGDAGNDTLTGGTGNDRFEHGVGDGVDRITDFTPAEDMLSLSRDLWGGEALSASEVLSRFATVSNGRVEFTFDDGSLIELDGVETAAEMENSLSFL</sequence>
<dbReference type="PANTHER" id="PTHR38340:SF1">
    <property type="entry name" value="S-LAYER PROTEIN"/>
    <property type="match status" value="1"/>
</dbReference>